<evidence type="ECO:0000256" key="4">
    <source>
        <dbReference type="ARBA" id="ARBA00022777"/>
    </source>
</evidence>
<dbReference type="SMART" id="SM01343">
    <property type="entry name" value="FATC"/>
    <property type="match status" value="1"/>
</dbReference>
<dbReference type="GO" id="GO:0000184">
    <property type="term" value="P:nuclear-transcribed mRNA catabolic process, nonsense-mediated decay"/>
    <property type="evidence" value="ECO:0007669"/>
    <property type="project" value="UniProtKB-KW"/>
</dbReference>
<dbReference type="Pfam" id="PF15785">
    <property type="entry name" value="SMG1"/>
    <property type="match status" value="1"/>
</dbReference>
<dbReference type="InterPro" id="IPR011009">
    <property type="entry name" value="Kinase-like_dom_sf"/>
</dbReference>
<dbReference type="InterPro" id="IPR018936">
    <property type="entry name" value="PI3/4_kinase_CS"/>
</dbReference>
<evidence type="ECO:0000256" key="7">
    <source>
        <dbReference type="SAM" id="Coils"/>
    </source>
</evidence>
<dbReference type="PROSITE" id="PS00916">
    <property type="entry name" value="PI3_4_KINASE_2"/>
    <property type="match status" value="1"/>
</dbReference>
<dbReference type="Gene3D" id="3.30.1010.10">
    <property type="entry name" value="Phosphatidylinositol 3-kinase Catalytic Subunit, Chain A, domain 4"/>
    <property type="match status" value="1"/>
</dbReference>
<dbReference type="InterPro" id="IPR003152">
    <property type="entry name" value="FATC_dom"/>
</dbReference>
<dbReference type="GO" id="GO:0031931">
    <property type="term" value="C:TORC1 complex"/>
    <property type="evidence" value="ECO:0007669"/>
    <property type="project" value="TreeGrafter"/>
</dbReference>
<dbReference type="InterPro" id="IPR036940">
    <property type="entry name" value="PI3/4_kinase_cat_sf"/>
</dbReference>
<evidence type="ECO:0000256" key="2">
    <source>
        <dbReference type="ARBA" id="ARBA00022679"/>
    </source>
</evidence>
<sequence>MSFRRNYRNFVPRGRGGHRSQFNNVVQDYGAGGSNNASRSVRTKSYYGNTGFMEQNMNDDENTIQENIDGATNKQDGDGGSEIKGKRNSIPNSVHFDLQTLKGFSKQFQTGEKKNWPKYLREMNNFLSSNSFPSSYLECPHRIYEEITRILTKIYLGKLYSDIVDELIQCATTLSKCLDLMHQDFFSWMFSIYFNKAAVDIEETRLAIRKTIYSVVKQSSNGVKENAFLVQKRLKKALEDETTLDMFLQTSELMIFVGDNFPTSFQFHFKDFIDILLGWFLDSRQPNLLIRPIEDVILSLGPYWRNDLSFSITLLSQFMEDFEKYYQEVLIDLNVKTIDKPKMNAQLHKMASLVRIFAMVLYQLELSQSDHHRLMTGIKLNFNPIEFFLHSIKRFMQVILEFKVLTNICFFEELLTECNLCICFLCRMIGSVISIVDSPELIEYVELLLDLCPSVSMKFTTSSLDLITVIVEKLNTELPISMVSTIFTHRFQQLKFCMIEDVQHSYFALLYTVLRIKSVPIVEHAYQNILKYLKSGLCTLYRFKTEKELSILPNVILSDEDKQFFDDKEDEQQCLISIHSDFALLAEIANSKHSLIATWALNPTFIDLALRHINPCIQWLTEDYPSISYSFIYLMYSYCTKHNNFIVQSSLLHASIPTIQTNSSSVFSLNNDKTNVAQKETDSTKSIINLPFKWNSTNGNHFVDILKQINLLLRINRLCTETVILCFKWVEAIVEYLNANISTKVSILINSNEFISLAETVSEYSFSNNYEVCSLSCRFIRHLLPLIQQDDGTNFCTTISNYKKACQTNIAHPDSNISELFLNLLSKLPYNSKSLDIISSSRSLIRVYSIQNESFLYPEETHLWIVCLMHKPLSESFSSHAFQMIIDFILYNKNSSNLEWLSRLFYSVFDVNQMKISSALRSTISYLPFISSNLSSCNVFNNNYWTLLFWACWELVQFCIENRLKTPLGKPQDTFTKIEASIKMFVSEISNGKQSSSPTSNDCDQANRQSTITRIHLLLMIMENFDKLINNAVSDNSMRLYLPSKLSKSFFKKNIRTCNEWINRNRRSIMILALKLNEPVLVIRHGEELLRDYQTDRSLFTMEEIEFILLLMIDALIQLQAPEAIVGYLIWTRDTFARNSRFEWIKTATNEAYCQYENALTEYQRLLEWKCKKTANEQENQEQLNLVTSNKNFICNSYKVNFFNERIANCFLHLERYEDAIEWSNRYESNFNNNLFHSQADYSYLSSLNEWTNLPSMNNTTNADIRFSSPVINLVPWDIESSFHTLQSRLFEMCCQFYECNDSTKLSNQLDDLQRNKLNPLLKSFYMCGLSSDGSEIANLQNVVQMLKELIEPRIDGPANQFNFNCNPNMNLLMNSLQWHKVFAKINLKIHAVDDGVMKQSLNDLILRTATTARKAKNFDLSRNLLCQFAESYFELKLFKPDENEISPESRLLNVFEHSLDKPISPNSIKFFTEISKLCHETDEQSSTATEVLLKSINVFVDDSLETNPAICESTSRLLLKLVDYIQLEPKHCDNDHFAKLNSLRSVSMIGETFSCIQSLEHSENIIGKLLLFSANTSPLLAKAWYRLADWSYKWGRKLSDTDEDKIESETVCKEDDVFSFYKLAANSYFKFLHISTHNGCDDVNATLRVLRLILKHAPELREILERGLKETPTKPWKNIILQLFSRLNHQQSYVRQSISDLLCRIGNDSPHLVIFPAVAGLLNDQSIKSKNYDYTATSSNVDEEEDDEEFNNSSLDSSIIQNCYTSLLDSLSVQNPNLITETKLFVHELRRITVLWDELWIGTLQHNLNEVKKQVSQLEREIEKTKLNTNLYENEKEMFIKEQHNIFFRRILYSLELTELITSDRPETPHELWFQNNFSQLITELINSIRHPENVYEPSTILYHYQNLLQVIRKRSFISSSNKLQMQDISPKLVQLENSVIPLPGLDVSSRLTLRKVMNTVSVLHTYTRPKKIVFVGSDGRNYTYLFKGHEDLHLDERIMQFLSIVNKMMVKFDPSFGPNRKLLCRARHYSVTPLGDKSGLIQWVEGGQALYNFYKKWLANRDLPLEEVNKKVSAVDVFKNKLAEKGISPEFRNELSSSSLVELYEELVAETPNDLIYKELWNSSVNSADYWNLTQNFITSNAIMSMIGYILGLGDRHLDNILLDLTSGEVIHIDYNICFEKGKYLRVPEKVLCRLTQNIVNAFGISGIEGTFRFSCEQVLKILRKEKETLLTLLEAFIYDPLVDWTPEHEEGYTGAIYGGARIAQLAKEGKIIPKKQMERENMEAIERLNQLIQSVAQRNTDWPSIMNDNDLIQCGELLMKGNDGSTSLSIIQGLSSSSEQSQSKPTKKNKRNAFAFSVWKRIKNKLDGRDFDANKRMAVCVQVNQVLKESMNVENLARMYEGWTSWV</sequence>
<dbReference type="GO" id="GO:0005737">
    <property type="term" value="C:cytoplasm"/>
    <property type="evidence" value="ECO:0007669"/>
    <property type="project" value="TreeGrafter"/>
</dbReference>
<gene>
    <name evidence="11" type="ORF">RDWZM_006845</name>
</gene>
<dbReference type="InterPro" id="IPR000403">
    <property type="entry name" value="PI3/4_kinase_cat_dom"/>
</dbReference>
<evidence type="ECO:0000256" key="8">
    <source>
        <dbReference type="SAM" id="MobiDB-lite"/>
    </source>
</evidence>
<dbReference type="Proteomes" id="UP001142055">
    <property type="component" value="Chromosome 2"/>
</dbReference>
<dbReference type="GO" id="GO:0016242">
    <property type="term" value="P:negative regulation of macroautophagy"/>
    <property type="evidence" value="ECO:0007669"/>
    <property type="project" value="TreeGrafter"/>
</dbReference>
<dbReference type="PROSITE" id="PS50290">
    <property type="entry name" value="PI3_4_KINASE_3"/>
    <property type="match status" value="1"/>
</dbReference>
<dbReference type="PROSITE" id="PS51190">
    <property type="entry name" value="FATC"/>
    <property type="match status" value="1"/>
</dbReference>
<evidence type="ECO:0000256" key="6">
    <source>
        <dbReference type="ARBA" id="ARBA00023161"/>
    </source>
</evidence>
<name>A0A9Q0RM51_BLOTA</name>
<evidence type="ECO:0000256" key="1">
    <source>
        <dbReference type="ARBA" id="ARBA00012513"/>
    </source>
</evidence>
<dbReference type="Pfam" id="PF02260">
    <property type="entry name" value="FATC"/>
    <property type="match status" value="1"/>
</dbReference>
<dbReference type="InterPro" id="IPR031559">
    <property type="entry name" value="SMG1"/>
</dbReference>
<keyword evidence="6" id="KW-0866">Nonsense-mediated mRNA decay</keyword>
<dbReference type="GO" id="GO:0031932">
    <property type="term" value="C:TORC2 complex"/>
    <property type="evidence" value="ECO:0007669"/>
    <property type="project" value="TreeGrafter"/>
</dbReference>
<feature type="coiled-coil region" evidence="7">
    <location>
        <begin position="1802"/>
        <end position="1836"/>
    </location>
</feature>
<dbReference type="PANTHER" id="PTHR11139:SF119">
    <property type="entry name" value="SERINE_THREONINE-PROTEIN KINASE SMG1"/>
    <property type="match status" value="1"/>
</dbReference>
<dbReference type="InterPro" id="IPR050517">
    <property type="entry name" value="DDR_Repair_Kinase"/>
</dbReference>
<evidence type="ECO:0000259" key="10">
    <source>
        <dbReference type="PROSITE" id="PS51190"/>
    </source>
</evidence>
<keyword evidence="4" id="KW-0418">Kinase</keyword>
<dbReference type="SUPFAM" id="SSF56112">
    <property type="entry name" value="Protein kinase-like (PK-like)"/>
    <property type="match status" value="1"/>
</dbReference>
<dbReference type="Pfam" id="PF00454">
    <property type="entry name" value="PI3_PI4_kinase"/>
    <property type="match status" value="1"/>
</dbReference>
<dbReference type="EMBL" id="JAPWDV010000002">
    <property type="protein sequence ID" value="KAJ6221033.1"/>
    <property type="molecule type" value="Genomic_DNA"/>
</dbReference>
<evidence type="ECO:0000256" key="5">
    <source>
        <dbReference type="ARBA" id="ARBA00022840"/>
    </source>
</evidence>
<evidence type="ECO:0000313" key="12">
    <source>
        <dbReference type="Proteomes" id="UP001142055"/>
    </source>
</evidence>
<feature type="domain" description="FATC" evidence="10">
    <location>
        <begin position="2378"/>
        <end position="2410"/>
    </location>
</feature>
<feature type="domain" description="PI3K/PI4K catalytic" evidence="9">
    <location>
        <begin position="1958"/>
        <end position="2289"/>
    </location>
</feature>
<accession>A0A9Q0RM51</accession>
<keyword evidence="3" id="KW-0547">Nucleotide-binding</keyword>
<dbReference type="GO" id="GO:0005634">
    <property type="term" value="C:nucleus"/>
    <property type="evidence" value="ECO:0007669"/>
    <property type="project" value="TreeGrafter"/>
</dbReference>
<keyword evidence="2" id="KW-0808">Transferase</keyword>
<proteinExistence type="predicted"/>
<keyword evidence="12" id="KW-1185">Reference proteome</keyword>
<dbReference type="Gene3D" id="1.10.1070.11">
    <property type="entry name" value="Phosphatidylinositol 3-/4-kinase, catalytic domain"/>
    <property type="match status" value="1"/>
</dbReference>
<dbReference type="GO" id="GO:0004674">
    <property type="term" value="F:protein serine/threonine kinase activity"/>
    <property type="evidence" value="ECO:0007669"/>
    <property type="project" value="UniProtKB-EC"/>
</dbReference>
<keyword evidence="7" id="KW-0175">Coiled coil</keyword>
<organism evidence="11 12">
    <name type="scientific">Blomia tropicalis</name>
    <name type="common">Mite</name>
    <dbReference type="NCBI Taxonomy" id="40697"/>
    <lineage>
        <taxon>Eukaryota</taxon>
        <taxon>Metazoa</taxon>
        <taxon>Ecdysozoa</taxon>
        <taxon>Arthropoda</taxon>
        <taxon>Chelicerata</taxon>
        <taxon>Arachnida</taxon>
        <taxon>Acari</taxon>
        <taxon>Acariformes</taxon>
        <taxon>Sarcoptiformes</taxon>
        <taxon>Astigmata</taxon>
        <taxon>Glycyphagoidea</taxon>
        <taxon>Echimyopodidae</taxon>
        <taxon>Blomia</taxon>
    </lineage>
</organism>
<protein>
    <recommendedName>
        <fullName evidence="1">non-specific serine/threonine protein kinase</fullName>
        <ecNumber evidence="1">2.7.11.1</ecNumber>
    </recommendedName>
</protein>
<dbReference type="GO" id="GO:0005524">
    <property type="term" value="F:ATP binding"/>
    <property type="evidence" value="ECO:0007669"/>
    <property type="project" value="UniProtKB-KW"/>
</dbReference>
<dbReference type="GO" id="GO:0031929">
    <property type="term" value="P:TOR signaling"/>
    <property type="evidence" value="ECO:0007669"/>
    <property type="project" value="TreeGrafter"/>
</dbReference>
<evidence type="ECO:0000259" key="9">
    <source>
        <dbReference type="PROSITE" id="PS50290"/>
    </source>
</evidence>
<feature type="region of interest" description="Disordered" evidence="8">
    <location>
        <begin position="1"/>
        <end position="41"/>
    </location>
</feature>
<dbReference type="EC" id="2.7.11.1" evidence="1"/>
<dbReference type="OMA" id="QHNIFFR"/>
<keyword evidence="5" id="KW-0067">ATP-binding</keyword>
<evidence type="ECO:0000256" key="3">
    <source>
        <dbReference type="ARBA" id="ARBA00022741"/>
    </source>
</evidence>
<reference evidence="11" key="1">
    <citation type="submission" date="2022-12" db="EMBL/GenBank/DDBJ databases">
        <title>Genome assemblies of Blomia tropicalis.</title>
        <authorList>
            <person name="Cui Y."/>
        </authorList>
    </citation>
    <scope>NUCLEOTIDE SEQUENCE</scope>
    <source>
        <tissue evidence="11">Adult mites</tissue>
    </source>
</reference>
<dbReference type="SMART" id="SM00146">
    <property type="entry name" value="PI3Kc"/>
    <property type="match status" value="1"/>
</dbReference>
<dbReference type="SMART" id="SM01345">
    <property type="entry name" value="Rapamycin_bind"/>
    <property type="match status" value="1"/>
</dbReference>
<dbReference type="PANTHER" id="PTHR11139">
    <property type="entry name" value="ATAXIA TELANGIECTASIA MUTATED ATM -RELATED"/>
    <property type="match status" value="1"/>
</dbReference>
<comment type="caution">
    <text evidence="11">The sequence shown here is derived from an EMBL/GenBank/DDBJ whole genome shotgun (WGS) entry which is preliminary data.</text>
</comment>
<evidence type="ECO:0000313" key="11">
    <source>
        <dbReference type="EMBL" id="KAJ6221033.1"/>
    </source>
</evidence>